<protein>
    <submittedName>
        <fullName evidence="2">Uncharacterized protein</fullName>
    </submittedName>
</protein>
<evidence type="ECO:0000256" key="1">
    <source>
        <dbReference type="SAM" id="MobiDB-lite"/>
    </source>
</evidence>
<feature type="region of interest" description="Disordered" evidence="1">
    <location>
        <begin position="103"/>
        <end position="186"/>
    </location>
</feature>
<name>A0ABX1VCG2_9PLAN</name>
<accession>A0ABX1VCG2</accession>
<feature type="compositionally biased region" description="Basic and acidic residues" evidence="1">
    <location>
        <begin position="104"/>
        <end position="115"/>
    </location>
</feature>
<gene>
    <name evidence="2" type="ORF">LzC2_18130</name>
</gene>
<feature type="compositionally biased region" description="Pro residues" evidence="1">
    <location>
        <begin position="141"/>
        <end position="162"/>
    </location>
</feature>
<evidence type="ECO:0000313" key="3">
    <source>
        <dbReference type="Proteomes" id="UP000609651"/>
    </source>
</evidence>
<proteinExistence type="predicted"/>
<dbReference type="Proteomes" id="UP000609651">
    <property type="component" value="Unassembled WGS sequence"/>
</dbReference>
<feature type="compositionally biased region" description="Low complexity" evidence="1">
    <location>
        <begin position="130"/>
        <end position="140"/>
    </location>
</feature>
<feature type="compositionally biased region" description="Low complexity" evidence="1">
    <location>
        <begin position="276"/>
        <end position="291"/>
    </location>
</feature>
<reference evidence="2 3" key="1">
    <citation type="journal article" date="2020" name="Syst. Appl. Microbiol.">
        <title>Alienimonas chondri sp. nov., a novel planctomycete isolated from the biofilm of the red alga Chondrus crispus.</title>
        <authorList>
            <person name="Vitorino I."/>
            <person name="Albuquerque L."/>
            <person name="Wiegand S."/>
            <person name="Kallscheuer N."/>
            <person name="da Costa M.S."/>
            <person name="Lobo-da-Cunha A."/>
            <person name="Jogler C."/>
            <person name="Lage O.M."/>
        </authorList>
    </citation>
    <scope>NUCLEOTIDE SEQUENCE [LARGE SCALE GENOMIC DNA]</scope>
    <source>
        <strain evidence="2 3">LzC2</strain>
    </source>
</reference>
<feature type="region of interest" description="Disordered" evidence="1">
    <location>
        <begin position="263"/>
        <end position="291"/>
    </location>
</feature>
<comment type="caution">
    <text evidence="2">The sequence shown here is derived from an EMBL/GenBank/DDBJ whole genome shotgun (WGS) entry which is preliminary data.</text>
</comment>
<dbReference type="RefSeq" id="WP_171186049.1">
    <property type="nucleotide sequence ID" value="NZ_WTPX01000048.1"/>
</dbReference>
<sequence length="291" mass="30559">MSRPPLRKPTTPVRRPPPAAFRCPACDEALRVRGDRVGGAGSGQAFDCPSCGAGLLLSRDDGGEVAVRTVGGAVARPTPRWPFALAAVGVGCALTAGWLVLRSGPERPESNDRTEIAVAQPRPPDEDAIVGPPSVAAEGPPVEPEPVVPQPTVPDPVTPEPIVPETVEPEPIDPPKPVRPAVTAPRPSEDLAVRRIERRLDATLSSYRMSAPRPLREIVADFEDLLRVRITVEGTNDPPVQLNVAEPTTVREALEALADAAGRRVRTETDGVRLVPSASTGSPSPTGGAPP</sequence>
<keyword evidence="3" id="KW-1185">Reference proteome</keyword>
<dbReference type="EMBL" id="WTPX01000048">
    <property type="protein sequence ID" value="NNJ25739.1"/>
    <property type="molecule type" value="Genomic_DNA"/>
</dbReference>
<evidence type="ECO:0000313" key="2">
    <source>
        <dbReference type="EMBL" id="NNJ25739.1"/>
    </source>
</evidence>
<organism evidence="2 3">
    <name type="scientific">Alienimonas chondri</name>
    <dbReference type="NCBI Taxonomy" id="2681879"/>
    <lineage>
        <taxon>Bacteria</taxon>
        <taxon>Pseudomonadati</taxon>
        <taxon>Planctomycetota</taxon>
        <taxon>Planctomycetia</taxon>
        <taxon>Planctomycetales</taxon>
        <taxon>Planctomycetaceae</taxon>
        <taxon>Alienimonas</taxon>
    </lineage>
</organism>